<evidence type="ECO:0000256" key="1">
    <source>
        <dbReference type="SAM" id="SignalP"/>
    </source>
</evidence>
<evidence type="ECO:0000313" key="2">
    <source>
        <dbReference type="EMBL" id="UJO23720.1"/>
    </source>
</evidence>
<feature type="signal peptide" evidence="1">
    <location>
        <begin position="1"/>
        <end position="20"/>
    </location>
</feature>
<dbReference type="KEGG" id="ffu:CLAFUR5_12605"/>
<reference evidence="2" key="1">
    <citation type="submission" date="2021-12" db="EMBL/GenBank/DDBJ databases">
        <authorList>
            <person name="Zaccaron A."/>
            <person name="Stergiopoulos I."/>
        </authorList>
    </citation>
    <scope>NUCLEOTIDE SEQUENCE</scope>
    <source>
        <strain evidence="2">Race5_Kim</strain>
    </source>
</reference>
<organism evidence="2 3">
    <name type="scientific">Passalora fulva</name>
    <name type="common">Tomato leaf mold</name>
    <name type="synonym">Cladosporium fulvum</name>
    <dbReference type="NCBI Taxonomy" id="5499"/>
    <lineage>
        <taxon>Eukaryota</taxon>
        <taxon>Fungi</taxon>
        <taxon>Dikarya</taxon>
        <taxon>Ascomycota</taxon>
        <taxon>Pezizomycotina</taxon>
        <taxon>Dothideomycetes</taxon>
        <taxon>Dothideomycetidae</taxon>
        <taxon>Mycosphaerellales</taxon>
        <taxon>Mycosphaerellaceae</taxon>
        <taxon>Fulvia</taxon>
    </lineage>
</organism>
<feature type="chain" id="PRO_5040200279" evidence="1">
    <location>
        <begin position="21"/>
        <end position="82"/>
    </location>
</feature>
<keyword evidence="1" id="KW-0732">Signal</keyword>
<gene>
    <name evidence="2" type="ORF">CLAFUR5_12605</name>
</gene>
<evidence type="ECO:0000313" key="3">
    <source>
        <dbReference type="Proteomes" id="UP000756132"/>
    </source>
</evidence>
<dbReference type="EMBL" id="CP090173">
    <property type="protein sequence ID" value="UJO23720.1"/>
    <property type="molecule type" value="Genomic_DNA"/>
</dbReference>
<dbReference type="Proteomes" id="UP000756132">
    <property type="component" value="Chromosome 11"/>
</dbReference>
<keyword evidence="3" id="KW-1185">Reference proteome</keyword>
<sequence length="82" mass="9013">MKLFYAVIAAMALCSDLAAGFCYLPGCGCGGEKWAKQCFQGWTVHCVQGTDRMDRSWKYKKIQYCGNSPSGLHCQAGNCKYG</sequence>
<dbReference type="RefSeq" id="XP_047768086.1">
    <property type="nucleotide sequence ID" value="XM_047911753.1"/>
</dbReference>
<proteinExistence type="predicted"/>
<dbReference type="GeneID" id="71992483"/>
<accession>A0A9Q8PJT5</accession>
<name>A0A9Q8PJT5_PASFU</name>
<protein>
    <submittedName>
        <fullName evidence="2">Uncharacterized protein</fullName>
    </submittedName>
</protein>
<dbReference type="AlphaFoldDB" id="A0A9Q8PJT5"/>
<reference evidence="2" key="2">
    <citation type="journal article" date="2022" name="Microb. Genom.">
        <title>A chromosome-scale genome assembly of the tomato pathogen Cladosporium fulvum reveals a compartmentalized genome architecture and the presence of a dispensable chromosome.</title>
        <authorList>
            <person name="Zaccaron A.Z."/>
            <person name="Chen L.H."/>
            <person name="Samaras A."/>
            <person name="Stergiopoulos I."/>
        </authorList>
    </citation>
    <scope>NUCLEOTIDE SEQUENCE</scope>
    <source>
        <strain evidence="2">Race5_Kim</strain>
    </source>
</reference>